<dbReference type="EMBL" id="BPLQ01007033">
    <property type="protein sequence ID" value="GIY27185.1"/>
    <property type="molecule type" value="Genomic_DNA"/>
</dbReference>
<gene>
    <name evidence="1" type="ORF">CDAR_22661</name>
</gene>
<comment type="caution">
    <text evidence="1">The sequence shown here is derived from an EMBL/GenBank/DDBJ whole genome shotgun (WGS) entry which is preliminary data.</text>
</comment>
<accession>A0AAV4S3U5</accession>
<dbReference type="AlphaFoldDB" id="A0AAV4S3U5"/>
<keyword evidence="2" id="KW-1185">Reference proteome</keyword>
<evidence type="ECO:0000313" key="1">
    <source>
        <dbReference type="EMBL" id="GIY27185.1"/>
    </source>
</evidence>
<reference evidence="1 2" key="1">
    <citation type="submission" date="2021-06" db="EMBL/GenBank/DDBJ databases">
        <title>Caerostris darwini draft genome.</title>
        <authorList>
            <person name="Kono N."/>
            <person name="Arakawa K."/>
        </authorList>
    </citation>
    <scope>NUCLEOTIDE SEQUENCE [LARGE SCALE GENOMIC DNA]</scope>
</reference>
<protein>
    <submittedName>
        <fullName evidence="1">Uncharacterized protein</fullName>
    </submittedName>
</protein>
<evidence type="ECO:0000313" key="2">
    <source>
        <dbReference type="Proteomes" id="UP001054837"/>
    </source>
</evidence>
<organism evidence="1 2">
    <name type="scientific">Caerostris darwini</name>
    <dbReference type="NCBI Taxonomy" id="1538125"/>
    <lineage>
        <taxon>Eukaryota</taxon>
        <taxon>Metazoa</taxon>
        <taxon>Ecdysozoa</taxon>
        <taxon>Arthropoda</taxon>
        <taxon>Chelicerata</taxon>
        <taxon>Arachnida</taxon>
        <taxon>Araneae</taxon>
        <taxon>Araneomorphae</taxon>
        <taxon>Entelegynae</taxon>
        <taxon>Araneoidea</taxon>
        <taxon>Araneidae</taxon>
        <taxon>Caerostris</taxon>
    </lineage>
</organism>
<dbReference type="Proteomes" id="UP001054837">
    <property type="component" value="Unassembled WGS sequence"/>
</dbReference>
<proteinExistence type="predicted"/>
<sequence length="157" mass="18008">MSRLGHRCTQWTTGLVWTSRLGRPIEAGCRKLSLGFVNVVRRPRQGRKRIATASEDRYQAITIRRNRKSTDSQLSSELAPRTLWNVTLSVVEITANSHSVLYSNRFLFLPFHWAIAGILTLFPHHLKSPNRLRAVAPYTCRDPVFVLRFPVLKSVLK</sequence>
<name>A0AAV4S3U5_9ARAC</name>